<protein>
    <recommendedName>
        <fullName evidence="9">YihY/virulence factor BrkB family protein</fullName>
    </recommendedName>
</protein>
<name>A0A8J3Q5B8_9ACTN</name>
<evidence type="ECO:0008006" key="9">
    <source>
        <dbReference type="Google" id="ProtNLM"/>
    </source>
</evidence>
<feature type="transmembrane region" description="Helical" evidence="6">
    <location>
        <begin position="123"/>
        <end position="144"/>
    </location>
</feature>
<evidence type="ECO:0000256" key="4">
    <source>
        <dbReference type="ARBA" id="ARBA00022989"/>
    </source>
</evidence>
<keyword evidence="8" id="KW-1185">Reference proteome</keyword>
<feature type="transmembrane region" description="Helical" evidence="6">
    <location>
        <begin position="165"/>
        <end position="190"/>
    </location>
</feature>
<evidence type="ECO:0000256" key="2">
    <source>
        <dbReference type="ARBA" id="ARBA00022475"/>
    </source>
</evidence>
<evidence type="ECO:0000313" key="8">
    <source>
        <dbReference type="Proteomes" id="UP000612899"/>
    </source>
</evidence>
<evidence type="ECO:0000256" key="3">
    <source>
        <dbReference type="ARBA" id="ARBA00022692"/>
    </source>
</evidence>
<keyword evidence="3 6" id="KW-0812">Transmembrane</keyword>
<dbReference type="EMBL" id="BONY01000008">
    <property type="protein sequence ID" value="GIH03592.1"/>
    <property type="molecule type" value="Genomic_DNA"/>
</dbReference>
<dbReference type="Proteomes" id="UP000612899">
    <property type="component" value="Unassembled WGS sequence"/>
</dbReference>
<reference evidence="7" key="1">
    <citation type="submission" date="2021-01" db="EMBL/GenBank/DDBJ databases">
        <title>Whole genome shotgun sequence of Rhizocola hellebori NBRC 109834.</title>
        <authorList>
            <person name="Komaki H."/>
            <person name="Tamura T."/>
        </authorList>
    </citation>
    <scope>NUCLEOTIDE SEQUENCE</scope>
    <source>
        <strain evidence="7">NBRC 109834</strain>
    </source>
</reference>
<dbReference type="PANTHER" id="PTHR30213:SF0">
    <property type="entry name" value="UPF0761 MEMBRANE PROTEIN YIHY"/>
    <property type="match status" value="1"/>
</dbReference>
<feature type="transmembrane region" description="Helical" evidence="6">
    <location>
        <begin position="241"/>
        <end position="264"/>
    </location>
</feature>
<dbReference type="AlphaFoldDB" id="A0A8J3Q5B8"/>
<dbReference type="InterPro" id="IPR017039">
    <property type="entry name" value="Virul_fac_BrkB"/>
</dbReference>
<dbReference type="NCBIfam" id="TIGR00765">
    <property type="entry name" value="yihY_not_rbn"/>
    <property type="match status" value="1"/>
</dbReference>
<evidence type="ECO:0000256" key="5">
    <source>
        <dbReference type="ARBA" id="ARBA00023136"/>
    </source>
</evidence>
<dbReference type="PANTHER" id="PTHR30213">
    <property type="entry name" value="INNER MEMBRANE PROTEIN YHJD"/>
    <property type="match status" value="1"/>
</dbReference>
<keyword evidence="2" id="KW-1003">Cell membrane</keyword>
<keyword evidence="4 6" id="KW-1133">Transmembrane helix</keyword>
<comment type="caution">
    <text evidence="7">The sequence shown here is derived from an EMBL/GenBank/DDBJ whole genome shotgun (WGS) entry which is preliminary data.</text>
</comment>
<gene>
    <name evidence="7" type="ORF">Rhe02_16590</name>
</gene>
<evidence type="ECO:0000313" key="7">
    <source>
        <dbReference type="EMBL" id="GIH03592.1"/>
    </source>
</evidence>
<proteinExistence type="predicted"/>
<evidence type="ECO:0000256" key="6">
    <source>
        <dbReference type="SAM" id="Phobius"/>
    </source>
</evidence>
<dbReference type="Pfam" id="PF03631">
    <property type="entry name" value="Virul_fac_BrkB"/>
    <property type="match status" value="1"/>
</dbReference>
<feature type="transmembrane region" description="Helical" evidence="6">
    <location>
        <begin position="276"/>
        <end position="298"/>
    </location>
</feature>
<sequence length="339" mass="36688">MAAKMARSRESGKAYRDRLIRLLALGPSRPSELSWRARWRALGRTGGELVQDNLTDRAAVLTYYGMLAVFPGMLVLVAGLSLFGGSATSSVIEGIESMTFGPTQQIITEGIASLQASRRQAGIVAAISLVIAFYSAAGYVGAFMRAANAIYDVPEGRPAWKTLPLRFLITIVTGLFLAFSALVVVFTGRLATQVGQLMGIAPERIRAFDIAKWPLLALAFGLLVALLYWAAPNARQGGFRWITPGSLLATLVWVAASGGFAYYVSHFDSYNQTYGTLGGVVIFLVWMWLTNVAVLIGAEFDAELARERAIASGLPPRSEPYLPLRDVPVDEVVQQHADI</sequence>
<evidence type="ECO:0000256" key="1">
    <source>
        <dbReference type="ARBA" id="ARBA00004651"/>
    </source>
</evidence>
<feature type="transmembrane region" description="Helical" evidence="6">
    <location>
        <begin position="210"/>
        <end position="229"/>
    </location>
</feature>
<keyword evidence="5 6" id="KW-0472">Membrane</keyword>
<dbReference type="PIRSF" id="PIRSF035875">
    <property type="entry name" value="RNase_BN"/>
    <property type="match status" value="1"/>
</dbReference>
<organism evidence="7 8">
    <name type="scientific">Rhizocola hellebori</name>
    <dbReference type="NCBI Taxonomy" id="1392758"/>
    <lineage>
        <taxon>Bacteria</taxon>
        <taxon>Bacillati</taxon>
        <taxon>Actinomycetota</taxon>
        <taxon>Actinomycetes</taxon>
        <taxon>Micromonosporales</taxon>
        <taxon>Micromonosporaceae</taxon>
        <taxon>Rhizocola</taxon>
    </lineage>
</organism>
<accession>A0A8J3Q5B8</accession>
<dbReference type="GO" id="GO:0005886">
    <property type="term" value="C:plasma membrane"/>
    <property type="evidence" value="ECO:0007669"/>
    <property type="project" value="UniProtKB-SubCell"/>
</dbReference>
<comment type="subcellular location">
    <subcellularLocation>
        <location evidence="1">Cell membrane</location>
        <topology evidence="1">Multi-pass membrane protein</topology>
    </subcellularLocation>
</comment>
<feature type="transmembrane region" description="Helical" evidence="6">
    <location>
        <begin position="61"/>
        <end position="83"/>
    </location>
</feature>